<dbReference type="Proteomes" id="UP000049455">
    <property type="component" value="Unassembled WGS sequence"/>
</dbReference>
<evidence type="ECO:0000259" key="8">
    <source>
        <dbReference type="Pfam" id="PF00924"/>
    </source>
</evidence>
<dbReference type="InterPro" id="IPR011014">
    <property type="entry name" value="MscS_channel_TM-2"/>
</dbReference>
<dbReference type="SUPFAM" id="SSF50182">
    <property type="entry name" value="Sm-like ribonucleoproteins"/>
    <property type="match status" value="1"/>
</dbReference>
<dbReference type="STRING" id="313367.JSE7799_00849"/>
<evidence type="ECO:0000313" key="10">
    <source>
        <dbReference type="Proteomes" id="UP000049455"/>
    </source>
</evidence>
<dbReference type="EMBL" id="CYPR01000046">
    <property type="protein sequence ID" value="CUH29648.1"/>
    <property type="molecule type" value="Genomic_DNA"/>
</dbReference>
<keyword evidence="7" id="KW-0406">Ion transport</keyword>
<keyword evidence="4 7" id="KW-0812">Transmembrane</keyword>
<dbReference type="GO" id="GO:0005886">
    <property type="term" value="C:plasma membrane"/>
    <property type="evidence" value="ECO:0007669"/>
    <property type="project" value="UniProtKB-SubCell"/>
</dbReference>
<organism evidence="9 10">
    <name type="scientific">Jannaschia seosinensis</name>
    <dbReference type="NCBI Taxonomy" id="313367"/>
    <lineage>
        <taxon>Bacteria</taxon>
        <taxon>Pseudomonadati</taxon>
        <taxon>Pseudomonadota</taxon>
        <taxon>Alphaproteobacteria</taxon>
        <taxon>Rhodobacterales</taxon>
        <taxon>Roseobacteraceae</taxon>
        <taxon>Jannaschia</taxon>
    </lineage>
</organism>
<comment type="function">
    <text evidence="7">Mechanosensitive channel that participates in the regulation of osmotic pressure changes within the cell, opening in response to stretch forces in the membrane lipid bilayer, without the need for other proteins. Contributes to normal resistance to hypoosmotic shock. Forms an ion channel of 1.0 nanosiemens conductance with a slight preference for anions.</text>
</comment>
<keyword evidence="10" id="KW-1185">Reference proteome</keyword>
<evidence type="ECO:0000256" key="3">
    <source>
        <dbReference type="ARBA" id="ARBA00022475"/>
    </source>
</evidence>
<accession>A0A0M7B8K0</accession>
<comment type="subunit">
    <text evidence="7">Homoheptamer.</text>
</comment>
<evidence type="ECO:0000256" key="2">
    <source>
        <dbReference type="ARBA" id="ARBA00008017"/>
    </source>
</evidence>
<name>A0A0M7B8K0_9RHOB</name>
<dbReference type="SUPFAM" id="SSF82861">
    <property type="entry name" value="Mechanosensitive channel protein MscS (YggB), transmembrane region"/>
    <property type="match status" value="1"/>
</dbReference>
<dbReference type="RefSeq" id="WP_055662507.1">
    <property type="nucleotide sequence ID" value="NZ_CYPR01000046.1"/>
</dbReference>
<evidence type="ECO:0000256" key="6">
    <source>
        <dbReference type="ARBA" id="ARBA00023136"/>
    </source>
</evidence>
<dbReference type="Pfam" id="PF00924">
    <property type="entry name" value="MS_channel_2nd"/>
    <property type="match status" value="1"/>
</dbReference>
<dbReference type="PANTHER" id="PTHR30221:SF1">
    <property type="entry name" value="SMALL-CONDUCTANCE MECHANOSENSITIVE CHANNEL"/>
    <property type="match status" value="1"/>
</dbReference>
<dbReference type="GO" id="GO:0008381">
    <property type="term" value="F:mechanosensitive monoatomic ion channel activity"/>
    <property type="evidence" value="ECO:0007669"/>
    <property type="project" value="InterPro"/>
</dbReference>
<reference evidence="9 10" key="1">
    <citation type="submission" date="2015-09" db="EMBL/GenBank/DDBJ databases">
        <authorList>
            <person name="Jackson K.R."/>
            <person name="Lunt B.L."/>
            <person name="Fisher J.N.B."/>
            <person name="Gardner A.V."/>
            <person name="Bailey M.E."/>
            <person name="Deus L.M."/>
            <person name="Earl A.S."/>
            <person name="Gibby P.D."/>
            <person name="Hartmann K.A."/>
            <person name="Liu J.E."/>
            <person name="Manci A.M."/>
            <person name="Nielsen D.A."/>
            <person name="Solomon M.B."/>
            <person name="Breakwell D.P."/>
            <person name="Burnett S.H."/>
            <person name="Grose J.H."/>
        </authorList>
    </citation>
    <scope>NUCLEOTIDE SEQUENCE [LARGE SCALE GENOMIC DNA]</scope>
    <source>
        <strain evidence="9 10">CECT 7799</strain>
    </source>
</reference>
<keyword evidence="6 7" id="KW-0472">Membrane</keyword>
<dbReference type="InterPro" id="IPR006685">
    <property type="entry name" value="MscS_channel_2nd"/>
</dbReference>
<dbReference type="OrthoDB" id="9814206at2"/>
<feature type="domain" description="Mechanosensitive ion channel MscS" evidence="8">
    <location>
        <begin position="117"/>
        <end position="180"/>
    </location>
</feature>
<keyword evidence="7" id="KW-0813">Transport</keyword>
<dbReference type="Gene3D" id="3.30.70.100">
    <property type="match status" value="1"/>
</dbReference>
<evidence type="ECO:0000256" key="1">
    <source>
        <dbReference type="ARBA" id="ARBA00004651"/>
    </source>
</evidence>
<evidence type="ECO:0000256" key="5">
    <source>
        <dbReference type="ARBA" id="ARBA00022989"/>
    </source>
</evidence>
<keyword evidence="3" id="KW-1003">Cell membrane</keyword>
<dbReference type="InterPro" id="IPR011066">
    <property type="entry name" value="MscS_channel_C_sf"/>
</dbReference>
<dbReference type="Gene3D" id="1.10.287.1260">
    <property type="match status" value="1"/>
</dbReference>
<dbReference type="InterPro" id="IPR045275">
    <property type="entry name" value="MscS_archaea/bacteria_type"/>
</dbReference>
<gene>
    <name evidence="9" type="primary">kefA_1</name>
    <name evidence="9" type="ORF">JSE7799_00849</name>
</gene>
<keyword evidence="7" id="KW-0997">Cell inner membrane</keyword>
<keyword evidence="7" id="KW-0407">Ion channel</keyword>
<protein>
    <recommendedName>
        <fullName evidence="7">Small-conductance mechanosensitive channel</fullName>
    </recommendedName>
</protein>
<keyword evidence="5 7" id="KW-1133">Transmembrane helix</keyword>
<dbReference type="InterPro" id="IPR023408">
    <property type="entry name" value="MscS_beta-dom_sf"/>
</dbReference>
<sequence>MEGDGAEEISADPDLIIGKLDAWVEGFVRLLPNFAVALGLLAVFVILGMAAAWTIRHTAWGPERDDLGRVTGSLAKWSIWIAGAMLALTVVAPSIEPIDLIAGLGIGSVAIGFAFKDILQNMLAGILILIRQPFRVGDQIVNGDYEGTVEHIETRATKIRTYDGRRVVIPNAEVYTSAVIVNTAFDKRRSQQDFPVRLADDWPRAVEIARHAARRVEGVAADPAPDAQGQDVGDLAKLVRVRWWTDPDEATVIRVASDVRLAVDGALRAAGFEAPLRTDLHLDGRVARDED</sequence>
<evidence type="ECO:0000313" key="9">
    <source>
        <dbReference type="EMBL" id="CUH29648.1"/>
    </source>
</evidence>
<dbReference type="SUPFAM" id="SSF82689">
    <property type="entry name" value="Mechanosensitive channel protein MscS (YggB), C-terminal domain"/>
    <property type="match status" value="1"/>
</dbReference>
<comment type="subcellular location">
    <subcellularLocation>
        <location evidence="7">Cell inner membrane</location>
        <topology evidence="7">Multi-pass membrane protein</topology>
    </subcellularLocation>
    <subcellularLocation>
        <location evidence="1">Cell membrane</location>
        <topology evidence="1">Multi-pass membrane protein</topology>
    </subcellularLocation>
</comment>
<comment type="similarity">
    <text evidence="2 7">Belongs to the MscS (TC 1.A.23) family.</text>
</comment>
<comment type="caution">
    <text evidence="7">Lacks conserved residue(s) required for the propagation of feature annotation.</text>
</comment>
<proteinExistence type="inferred from homology"/>
<feature type="transmembrane region" description="Helical" evidence="7">
    <location>
        <begin position="74"/>
        <end position="95"/>
    </location>
</feature>
<evidence type="ECO:0000256" key="4">
    <source>
        <dbReference type="ARBA" id="ARBA00022692"/>
    </source>
</evidence>
<dbReference type="Gene3D" id="2.30.30.60">
    <property type="match status" value="1"/>
</dbReference>
<evidence type="ECO:0000256" key="7">
    <source>
        <dbReference type="RuleBase" id="RU369025"/>
    </source>
</evidence>
<dbReference type="InterPro" id="IPR010920">
    <property type="entry name" value="LSM_dom_sf"/>
</dbReference>
<feature type="transmembrane region" description="Helical" evidence="7">
    <location>
        <begin position="30"/>
        <end position="53"/>
    </location>
</feature>
<dbReference type="PANTHER" id="PTHR30221">
    <property type="entry name" value="SMALL-CONDUCTANCE MECHANOSENSITIVE CHANNEL"/>
    <property type="match status" value="1"/>
</dbReference>
<dbReference type="AlphaFoldDB" id="A0A0M7B8K0"/>